<evidence type="ECO:0000313" key="2">
    <source>
        <dbReference type="EMBL" id="ERJ05699.1"/>
    </source>
</evidence>
<sequence>MLETATELDVIRDADIDGAYEREGHKTRVANVQSLPYHHQVLYALIHNAGACMGQALHDATTLWPSVCTKISRRYPSGSRHVGRSSPNSRTTI</sequence>
<evidence type="ECO:0000256" key="1">
    <source>
        <dbReference type="SAM" id="MobiDB-lite"/>
    </source>
</evidence>
<feature type="region of interest" description="Disordered" evidence="1">
    <location>
        <begin position="74"/>
        <end position="93"/>
    </location>
</feature>
<dbReference type="Proteomes" id="UP000003861">
    <property type="component" value="Unassembled WGS sequence"/>
</dbReference>
<dbReference type="EMBL" id="AFNT02000027">
    <property type="protein sequence ID" value="ERJ05699.1"/>
    <property type="molecule type" value="Genomic_DNA"/>
</dbReference>
<reference evidence="2 3" key="1">
    <citation type="journal article" date="2011" name="J. Bacteriol.">
        <title>Genome sequence of Halorhabdus tiamatea, the first archaeon isolated from a deep-sea anoxic brine lake.</title>
        <authorList>
            <person name="Antunes A."/>
            <person name="Alam I."/>
            <person name="Bajic V.B."/>
            <person name="Stingl U."/>
        </authorList>
    </citation>
    <scope>NUCLEOTIDE SEQUENCE [LARGE SCALE GENOMIC DNA]</scope>
    <source>
        <strain evidence="2 3">SARL4B</strain>
    </source>
</reference>
<proteinExistence type="predicted"/>
<gene>
    <name evidence="2" type="ORF">HLRTI_002321</name>
</gene>
<dbReference type="AlphaFoldDB" id="U2FB96"/>
<evidence type="ECO:0000313" key="3">
    <source>
        <dbReference type="Proteomes" id="UP000003861"/>
    </source>
</evidence>
<organism evidence="2 3">
    <name type="scientific">Halorhabdus tiamatea SARL4B</name>
    <dbReference type="NCBI Taxonomy" id="1033806"/>
    <lineage>
        <taxon>Archaea</taxon>
        <taxon>Methanobacteriati</taxon>
        <taxon>Methanobacteriota</taxon>
        <taxon>Stenosarchaea group</taxon>
        <taxon>Halobacteria</taxon>
        <taxon>Halobacteriales</taxon>
        <taxon>Haloarculaceae</taxon>
        <taxon>Halorhabdus</taxon>
    </lineage>
</organism>
<name>U2FB96_9EURY</name>
<reference evidence="2 3" key="2">
    <citation type="journal article" date="2013" name="PLoS ONE">
        <title>INDIGO - INtegrated Data Warehouse of MIcrobial GenOmes with Examples from the Red Sea Extremophiles.</title>
        <authorList>
            <person name="Alam I."/>
            <person name="Antunes A."/>
            <person name="Kamau A.A."/>
            <person name="Ba Alawi W."/>
            <person name="Kalkatawi M."/>
            <person name="Stingl U."/>
            <person name="Bajic V.B."/>
        </authorList>
    </citation>
    <scope>NUCLEOTIDE SEQUENCE [LARGE SCALE GENOMIC DNA]</scope>
    <source>
        <strain evidence="2 3">SARL4B</strain>
    </source>
</reference>
<protein>
    <submittedName>
        <fullName evidence="2">Uncharacterized protein</fullName>
    </submittedName>
</protein>
<accession>U2FB96</accession>
<comment type="caution">
    <text evidence="2">The sequence shown here is derived from an EMBL/GenBank/DDBJ whole genome shotgun (WGS) entry which is preliminary data.</text>
</comment>